<protein>
    <recommendedName>
        <fullName evidence="1">YprB ribonuclease H-like domain-containing protein</fullName>
    </recommendedName>
</protein>
<comment type="caution">
    <text evidence="2">The sequence shown here is derived from an EMBL/GenBank/DDBJ whole genome shotgun (WGS) entry which is preliminary data.</text>
</comment>
<dbReference type="InterPro" id="IPR019993">
    <property type="entry name" value="RecB_nuclease_TM0106_put"/>
</dbReference>
<dbReference type="InterPro" id="IPR038720">
    <property type="entry name" value="YprB_RNase_H-like_dom"/>
</dbReference>
<organism evidence="2 3">
    <name type="scientific">Corynebacterium lowii</name>
    <dbReference type="NCBI Taxonomy" id="1544413"/>
    <lineage>
        <taxon>Bacteria</taxon>
        <taxon>Bacillati</taxon>
        <taxon>Actinomycetota</taxon>
        <taxon>Actinomycetes</taxon>
        <taxon>Mycobacteriales</taxon>
        <taxon>Corynebacteriaceae</taxon>
        <taxon>Corynebacterium</taxon>
    </lineage>
</organism>
<dbReference type="Proteomes" id="UP000050488">
    <property type="component" value="Unassembled WGS sequence"/>
</dbReference>
<reference evidence="2 3" key="1">
    <citation type="submission" date="2015-10" db="EMBL/GenBank/DDBJ databases">
        <title>Corynebacteirum lowii and Corynebacterium oculi species nova, derived from human clinical disease and and emended description of Corynebacterium mastiditis.</title>
        <authorList>
            <person name="Bernard K."/>
            <person name="Pacheco A.L."/>
            <person name="Mcdougall C."/>
            <person name="Burtx T."/>
            <person name="Weibe D."/>
            <person name="Tyler S."/>
            <person name="Olson A.B."/>
            <person name="Cnockaert M."/>
            <person name="Eguchi H."/>
            <person name="Kuwahara T."/>
            <person name="Nakayama-Imaohji H."/>
            <person name="Boudewijins M."/>
            <person name="Van Hoecke F."/>
            <person name="Bernier A.-M."/>
            <person name="Vandamme P."/>
        </authorList>
    </citation>
    <scope>NUCLEOTIDE SEQUENCE [LARGE SCALE GENOMIC DNA]</scope>
    <source>
        <strain evidence="2 3">NML 130206</strain>
    </source>
</reference>
<gene>
    <name evidence="2" type="ORF">Clow_02234</name>
</gene>
<dbReference type="EMBL" id="LKEV01000009">
    <property type="protein sequence ID" value="KQB83431.1"/>
    <property type="molecule type" value="Genomic_DNA"/>
</dbReference>
<accession>A0A0Q0TWX8</accession>
<keyword evidence="3" id="KW-1185">Reference proteome</keyword>
<name>A0A0Q0TWX8_9CORY</name>
<evidence type="ECO:0000313" key="3">
    <source>
        <dbReference type="Proteomes" id="UP000050488"/>
    </source>
</evidence>
<evidence type="ECO:0000313" key="2">
    <source>
        <dbReference type="EMBL" id="KQB83431.1"/>
    </source>
</evidence>
<dbReference type="InterPro" id="IPR012337">
    <property type="entry name" value="RNaseH-like_sf"/>
</dbReference>
<evidence type="ECO:0000259" key="1">
    <source>
        <dbReference type="Pfam" id="PF13482"/>
    </source>
</evidence>
<dbReference type="STRING" id="1544413.Clow_02234"/>
<proteinExistence type="predicted"/>
<dbReference type="AlphaFoldDB" id="A0A0Q0TWX8"/>
<sequence length="511" mass="56427">MSYALTIVKKARGMAPVGAQELLGCRYKQVQRRRYPETPPTEASRHRARRRHTALAAVRELLPVDRAIGDPRGRRFSRVQVDTTQKDADLDTLEALAQGVTLIEGAVFGGIYEGVHWHAEVDLLALLPSGTYLPVVVTNHRVGRAKQGASTPVISTARLGLSEPHPEEYALKHHSSDSFRLALAARALEEYGVGDGRGAIIGQDRRRAFLTPTQNFQRAVNTALLSPVPQAPRRLKECADCRFWQYCRPELVAADDLSLFLPGDRAQRFRQRGIHTVTGLAQAGLGEASALARAWQQGISVLRREVVQPPARADIEVDIDVEAYLDQGTYLWGTYDGRDYRPFVTWEGLGGEAEARNFAEFWRWLMDTRAQAHATGRSFRAYCYASHGENHWLRASARRLPGGPTEEEVSAFIRSEEWVDVFDSVKASLAGPMGLGLKVVAPQAGFQWRDEGFDGEESVNAYRVAVEVDTGDSEEARRVLLRYNADDCVATAAVRNWLSDGAPGAPALGAS</sequence>
<feature type="domain" description="YprB ribonuclease H-like" evidence="1">
    <location>
        <begin position="320"/>
        <end position="498"/>
    </location>
</feature>
<dbReference type="Pfam" id="PF13482">
    <property type="entry name" value="RNase_H_2"/>
    <property type="match status" value="1"/>
</dbReference>
<dbReference type="SUPFAM" id="SSF53098">
    <property type="entry name" value="Ribonuclease H-like"/>
    <property type="match status" value="1"/>
</dbReference>
<dbReference type="PATRIC" id="fig|1544413.3.peg.2233"/>
<dbReference type="NCBIfam" id="TIGR03491">
    <property type="entry name" value="TM0106 family RecB-like putative nuclease"/>
    <property type="match status" value="1"/>
</dbReference>